<feature type="domain" description="Transcriptional regulator HTH-type FeoC" evidence="1">
    <location>
        <begin position="2"/>
        <end position="72"/>
    </location>
</feature>
<protein>
    <submittedName>
        <fullName evidence="2">Transcriptional regulators of sugar metabolism</fullName>
    </submittedName>
</protein>
<dbReference type="Pfam" id="PF09012">
    <property type="entry name" value="FeoC"/>
    <property type="match status" value="1"/>
</dbReference>
<reference evidence="2" key="1">
    <citation type="journal article" date="2007" name="J. Bacteriol.">
        <title>Comparative genome analysis of four magnetotactic bacteria reveals a complex set of group-specific genes implicated in magnetosome biomineralization and function.</title>
        <authorList>
            <person name="Richter M."/>
            <person name="Kube M."/>
            <person name="Bazylinski D.A."/>
            <person name="Lombardot T."/>
            <person name="Gloeckner F.O."/>
            <person name="Reinhardt R."/>
            <person name="Schueler D."/>
        </authorList>
    </citation>
    <scope>NUCLEOTIDE SEQUENCE</scope>
    <source>
        <strain evidence="2">MSR-1</strain>
    </source>
</reference>
<accession>A4TZW6</accession>
<evidence type="ECO:0000259" key="1">
    <source>
        <dbReference type="Pfam" id="PF09012"/>
    </source>
</evidence>
<organism evidence="2">
    <name type="scientific">Magnetospirillum gryphiswaldense</name>
    <dbReference type="NCBI Taxonomy" id="55518"/>
    <lineage>
        <taxon>Bacteria</taxon>
        <taxon>Pseudomonadati</taxon>
        <taxon>Pseudomonadota</taxon>
        <taxon>Alphaproteobacteria</taxon>
        <taxon>Rhodospirillales</taxon>
        <taxon>Rhodospirillaceae</taxon>
        <taxon>Magnetospirillum</taxon>
    </lineage>
</organism>
<evidence type="ECO:0000313" key="2">
    <source>
        <dbReference type="EMBL" id="CAM76173.1"/>
    </source>
</evidence>
<dbReference type="AlphaFoldDB" id="A4TZW6"/>
<dbReference type="SUPFAM" id="SSF46785">
    <property type="entry name" value="Winged helix' DNA-binding domain"/>
    <property type="match status" value="1"/>
</dbReference>
<proteinExistence type="predicted"/>
<dbReference type="EMBL" id="CU459003">
    <property type="protein sequence ID" value="CAM76173.1"/>
    <property type="molecule type" value="Genomic_DNA"/>
</dbReference>
<dbReference type="RefSeq" id="WP_024078575.1">
    <property type="nucleotide sequence ID" value="NZ_CP027527.1"/>
</dbReference>
<dbReference type="InterPro" id="IPR036388">
    <property type="entry name" value="WH-like_DNA-bd_sf"/>
</dbReference>
<sequence length="79" mass="8660">MTLSELKAFMVERKRASVAEISLHFDSPASAILPMLEQWMAKGRLCKLDMQGGCGKVGSGCSCKEAPVDIYEWRPSPQG</sequence>
<dbReference type="InterPro" id="IPR036390">
    <property type="entry name" value="WH_DNA-bd_sf"/>
</dbReference>
<name>A4TZW6_9PROT</name>
<gene>
    <name evidence="2" type="ORF">MGR_1445</name>
</gene>
<dbReference type="InterPro" id="IPR015102">
    <property type="entry name" value="Tscrpt_reg_HTH_FeoC"/>
</dbReference>
<dbReference type="Gene3D" id="1.10.10.10">
    <property type="entry name" value="Winged helix-like DNA-binding domain superfamily/Winged helix DNA-binding domain"/>
    <property type="match status" value="1"/>
</dbReference>